<dbReference type="EMBL" id="JAAPAO010000344">
    <property type="protein sequence ID" value="KAF4662524.1"/>
    <property type="molecule type" value="Genomic_DNA"/>
</dbReference>
<feature type="signal peptide" evidence="1">
    <location>
        <begin position="1"/>
        <end position="26"/>
    </location>
</feature>
<dbReference type="AlphaFoldDB" id="A0A7J6LTJ8"/>
<keyword evidence="1" id="KW-0732">Signal</keyword>
<accession>A0A7J6LTJ8</accession>
<organism evidence="2 3">
    <name type="scientific">Perkinsus chesapeaki</name>
    <name type="common">Clam parasite</name>
    <name type="synonym">Perkinsus andrewsi</name>
    <dbReference type="NCBI Taxonomy" id="330153"/>
    <lineage>
        <taxon>Eukaryota</taxon>
        <taxon>Sar</taxon>
        <taxon>Alveolata</taxon>
        <taxon>Perkinsozoa</taxon>
        <taxon>Perkinsea</taxon>
        <taxon>Perkinsida</taxon>
        <taxon>Perkinsidae</taxon>
        <taxon>Perkinsus</taxon>
    </lineage>
</organism>
<keyword evidence="3" id="KW-1185">Reference proteome</keyword>
<evidence type="ECO:0000313" key="3">
    <source>
        <dbReference type="Proteomes" id="UP000591131"/>
    </source>
</evidence>
<sequence>MRNIILSTFASVICVVIALPAPPSESTCPACLYGKYTLQFNSTARTVPVTELHFRGSVGVCNLTFVLSDEVETNRPSREYISALYTTEPGGILNIHSKTRLPQKFRRAFRELKVFLTLRQMVIYVPSNTIIMYWKNGVSRYIYDRPL</sequence>
<name>A0A7J6LTJ8_PERCH</name>
<comment type="caution">
    <text evidence="2">The sequence shown here is derived from an EMBL/GenBank/DDBJ whole genome shotgun (WGS) entry which is preliminary data.</text>
</comment>
<proteinExistence type="predicted"/>
<evidence type="ECO:0000256" key="1">
    <source>
        <dbReference type="SAM" id="SignalP"/>
    </source>
</evidence>
<reference evidence="2 3" key="1">
    <citation type="submission" date="2020-04" db="EMBL/GenBank/DDBJ databases">
        <title>Perkinsus chesapeaki whole genome sequence.</title>
        <authorList>
            <person name="Bogema D.R."/>
        </authorList>
    </citation>
    <scope>NUCLEOTIDE SEQUENCE [LARGE SCALE GENOMIC DNA]</scope>
    <source>
        <strain evidence="2">ATCC PRA-425</strain>
    </source>
</reference>
<gene>
    <name evidence="2" type="ORF">FOL47_006208</name>
</gene>
<evidence type="ECO:0000313" key="2">
    <source>
        <dbReference type="EMBL" id="KAF4662524.1"/>
    </source>
</evidence>
<dbReference type="Proteomes" id="UP000591131">
    <property type="component" value="Unassembled WGS sequence"/>
</dbReference>
<protein>
    <submittedName>
        <fullName evidence="2">Uncharacterized protein</fullName>
    </submittedName>
</protein>
<feature type="chain" id="PRO_5029475972" evidence="1">
    <location>
        <begin position="27"/>
        <end position="147"/>
    </location>
</feature>